<keyword evidence="2" id="KW-1185">Reference proteome</keyword>
<protein>
    <submittedName>
        <fullName evidence="1">Uncharacterized protein</fullName>
    </submittedName>
</protein>
<sequence>MIGTPNPPTGIGGSMAHTAIRAAKTPARATWAGTASGLRPATETDWLTVDSLEAADGGADRGADWRASRFGRRR</sequence>
<gene>
    <name evidence="1" type="ORF">ACFFX0_00090</name>
</gene>
<dbReference type="EMBL" id="JBHMFI010000001">
    <property type="protein sequence ID" value="MFB9069686.1"/>
    <property type="molecule type" value="Genomic_DNA"/>
</dbReference>
<accession>A0ABV5FSP0</accession>
<name>A0ABV5FSP0_9MICC</name>
<evidence type="ECO:0000313" key="1">
    <source>
        <dbReference type="EMBL" id="MFB9069686.1"/>
    </source>
</evidence>
<comment type="caution">
    <text evidence="1">The sequence shown here is derived from an EMBL/GenBank/DDBJ whole genome shotgun (WGS) entry which is preliminary data.</text>
</comment>
<proteinExistence type="predicted"/>
<organism evidence="1 2">
    <name type="scientific">Citricoccus parietis</name>
    <dbReference type="NCBI Taxonomy" id="592307"/>
    <lineage>
        <taxon>Bacteria</taxon>
        <taxon>Bacillati</taxon>
        <taxon>Actinomycetota</taxon>
        <taxon>Actinomycetes</taxon>
        <taxon>Micrococcales</taxon>
        <taxon>Micrococcaceae</taxon>
        <taxon>Citricoccus</taxon>
    </lineage>
</organism>
<dbReference type="Proteomes" id="UP001589575">
    <property type="component" value="Unassembled WGS sequence"/>
</dbReference>
<reference evidence="1 2" key="1">
    <citation type="submission" date="2024-09" db="EMBL/GenBank/DDBJ databases">
        <authorList>
            <person name="Sun Q."/>
            <person name="Mori K."/>
        </authorList>
    </citation>
    <scope>NUCLEOTIDE SEQUENCE [LARGE SCALE GENOMIC DNA]</scope>
    <source>
        <strain evidence="1 2">CCM 7609</strain>
    </source>
</reference>
<evidence type="ECO:0000313" key="2">
    <source>
        <dbReference type="Proteomes" id="UP001589575"/>
    </source>
</evidence>